<protein>
    <submittedName>
        <fullName evidence="2">Uncharacterized protein</fullName>
    </submittedName>
</protein>
<reference evidence="2 3" key="1">
    <citation type="submission" date="2017-07" db="EMBL/GenBank/DDBJ databases">
        <title>Genome sequencing and assembly of Paenibacillus rigui.</title>
        <authorList>
            <person name="Mayilraj S."/>
        </authorList>
    </citation>
    <scope>NUCLEOTIDE SEQUENCE [LARGE SCALE GENOMIC DNA]</scope>
    <source>
        <strain evidence="2 3">JCM 16352</strain>
    </source>
</reference>
<comment type="caution">
    <text evidence="2">The sequence shown here is derived from an EMBL/GenBank/DDBJ whole genome shotgun (WGS) entry which is preliminary data.</text>
</comment>
<keyword evidence="1" id="KW-0812">Transmembrane</keyword>
<dbReference type="Proteomes" id="UP000215509">
    <property type="component" value="Unassembled WGS sequence"/>
</dbReference>
<gene>
    <name evidence="2" type="ORF">CF651_14200</name>
</gene>
<feature type="transmembrane region" description="Helical" evidence="1">
    <location>
        <begin position="25"/>
        <end position="47"/>
    </location>
</feature>
<dbReference type="OrthoDB" id="2943819at2"/>
<keyword evidence="3" id="KW-1185">Reference proteome</keyword>
<keyword evidence="1" id="KW-0472">Membrane</keyword>
<evidence type="ECO:0000313" key="2">
    <source>
        <dbReference type="EMBL" id="OXM85541.1"/>
    </source>
</evidence>
<evidence type="ECO:0000313" key="3">
    <source>
        <dbReference type="Proteomes" id="UP000215509"/>
    </source>
</evidence>
<evidence type="ECO:0000256" key="1">
    <source>
        <dbReference type="SAM" id="Phobius"/>
    </source>
</evidence>
<proteinExistence type="predicted"/>
<dbReference type="AlphaFoldDB" id="A0A229UQG9"/>
<dbReference type="EMBL" id="NMQW01000020">
    <property type="protein sequence ID" value="OXM85541.1"/>
    <property type="molecule type" value="Genomic_DNA"/>
</dbReference>
<name>A0A229UQG9_9BACL</name>
<organism evidence="2 3">
    <name type="scientific">Paenibacillus rigui</name>
    <dbReference type="NCBI Taxonomy" id="554312"/>
    <lineage>
        <taxon>Bacteria</taxon>
        <taxon>Bacillati</taxon>
        <taxon>Bacillota</taxon>
        <taxon>Bacilli</taxon>
        <taxon>Bacillales</taxon>
        <taxon>Paenibacillaceae</taxon>
        <taxon>Paenibacillus</taxon>
    </lineage>
</organism>
<keyword evidence="1" id="KW-1133">Transmembrane helix</keyword>
<dbReference type="RefSeq" id="WP_094015532.1">
    <property type="nucleotide sequence ID" value="NZ_NMQW01000020.1"/>
</dbReference>
<sequence>MEQTYSSIRGPEGTNQAPVLTVKQWIVTLIVLAIPLVNLIMLFVWAFGDGTNPNKKNYAQASLLLAAIFIVLYIVFLILIFAVFGLSGISQYSFD</sequence>
<feature type="transmembrane region" description="Helical" evidence="1">
    <location>
        <begin position="59"/>
        <end position="86"/>
    </location>
</feature>
<accession>A0A229UQG9</accession>